<dbReference type="EMBL" id="JBBWRZ010000014">
    <property type="protein sequence ID" value="KAK8223142.1"/>
    <property type="molecule type" value="Genomic_DNA"/>
</dbReference>
<feature type="chain" id="PRO_5045083222" description="Secreted protein" evidence="2">
    <location>
        <begin position="17"/>
        <end position="80"/>
    </location>
</feature>
<dbReference type="Proteomes" id="UP001492380">
    <property type="component" value="Unassembled WGS sequence"/>
</dbReference>
<reference evidence="3 4" key="1">
    <citation type="submission" date="2024-04" db="EMBL/GenBank/DDBJ databases">
        <title>Phyllosticta paracitricarpa is synonymous to the EU quarantine fungus P. citricarpa based on phylogenomic analyses.</title>
        <authorList>
            <consortium name="Lawrence Berkeley National Laboratory"/>
            <person name="Van Ingen-Buijs V.A."/>
            <person name="Van Westerhoven A.C."/>
            <person name="Haridas S."/>
            <person name="Skiadas P."/>
            <person name="Martin F."/>
            <person name="Groenewald J.Z."/>
            <person name="Crous P.W."/>
            <person name="Seidl M.F."/>
        </authorList>
    </citation>
    <scope>NUCLEOTIDE SEQUENCE [LARGE SCALE GENOMIC DNA]</scope>
    <source>
        <strain evidence="3 4">CBS 123374</strain>
    </source>
</reference>
<evidence type="ECO:0000313" key="4">
    <source>
        <dbReference type="Proteomes" id="UP001492380"/>
    </source>
</evidence>
<keyword evidence="4" id="KW-1185">Reference proteome</keyword>
<gene>
    <name evidence="3" type="ORF">HDK90DRAFT_499633</name>
</gene>
<sequence>MFLVLVLVQKLGDCFALTLFYFTPHYFTPAGWQPCTRGDRAERESDEGPSTHSTRLDSNHVRHGPRDGGSGASGHRGNNS</sequence>
<evidence type="ECO:0000256" key="2">
    <source>
        <dbReference type="SAM" id="SignalP"/>
    </source>
</evidence>
<keyword evidence="2" id="KW-0732">Signal</keyword>
<feature type="region of interest" description="Disordered" evidence="1">
    <location>
        <begin position="35"/>
        <end position="80"/>
    </location>
</feature>
<protein>
    <recommendedName>
        <fullName evidence="5">Secreted protein</fullName>
    </recommendedName>
</protein>
<name>A0ABR1Y920_9PEZI</name>
<organism evidence="3 4">
    <name type="scientific">Phyllosticta capitalensis</name>
    <dbReference type="NCBI Taxonomy" id="121624"/>
    <lineage>
        <taxon>Eukaryota</taxon>
        <taxon>Fungi</taxon>
        <taxon>Dikarya</taxon>
        <taxon>Ascomycota</taxon>
        <taxon>Pezizomycotina</taxon>
        <taxon>Dothideomycetes</taxon>
        <taxon>Dothideomycetes incertae sedis</taxon>
        <taxon>Botryosphaeriales</taxon>
        <taxon>Phyllostictaceae</taxon>
        <taxon>Phyllosticta</taxon>
    </lineage>
</organism>
<feature type="compositionally biased region" description="Basic and acidic residues" evidence="1">
    <location>
        <begin position="54"/>
        <end position="66"/>
    </location>
</feature>
<evidence type="ECO:0000313" key="3">
    <source>
        <dbReference type="EMBL" id="KAK8223142.1"/>
    </source>
</evidence>
<evidence type="ECO:0008006" key="5">
    <source>
        <dbReference type="Google" id="ProtNLM"/>
    </source>
</evidence>
<proteinExistence type="predicted"/>
<evidence type="ECO:0000256" key="1">
    <source>
        <dbReference type="SAM" id="MobiDB-lite"/>
    </source>
</evidence>
<accession>A0ABR1Y920</accession>
<feature type="signal peptide" evidence="2">
    <location>
        <begin position="1"/>
        <end position="16"/>
    </location>
</feature>
<comment type="caution">
    <text evidence="3">The sequence shown here is derived from an EMBL/GenBank/DDBJ whole genome shotgun (WGS) entry which is preliminary data.</text>
</comment>